<evidence type="ECO:0000256" key="2">
    <source>
        <dbReference type="ARBA" id="ARBA00021982"/>
    </source>
</evidence>
<dbReference type="Pfam" id="PF05190">
    <property type="entry name" value="MutS_IV"/>
    <property type="match status" value="1"/>
</dbReference>
<dbReference type="Proteomes" id="UP000029843">
    <property type="component" value="Unassembled WGS sequence"/>
</dbReference>
<dbReference type="PANTHER" id="PTHR11361:SF34">
    <property type="entry name" value="DNA MISMATCH REPAIR PROTEIN MSH1, MITOCHONDRIAL"/>
    <property type="match status" value="1"/>
</dbReference>
<gene>
    <name evidence="9" type="primary">mutS</name>
    <name evidence="13" type="ORF">ND2E_1355</name>
</gene>
<dbReference type="FunFam" id="1.10.1420.10:FF:000002">
    <property type="entry name" value="DNA mismatch repair protein MutS"/>
    <property type="match status" value="1"/>
</dbReference>
<dbReference type="Gene3D" id="6.10.140.430">
    <property type="match status" value="1"/>
</dbReference>
<feature type="region of interest" description="Disordered" evidence="11">
    <location>
        <begin position="1"/>
        <end position="20"/>
    </location>
</feature>
<dbReference type="FunFam" id="3.40.1170.10:FF:000001">
    <property type="entry name" value="DNA mismatch repair protein MutS"/>
    <property type="match status" value="1"/>
</dbReference>
<dbReference type="AlphaFoldDB" id="A0A099L121"/>
<dbReference type="GO" id="GO:0140664">
    <property type="term" value="F:ATP-dependent DNA damage sensor activity"/>
    <property type="evidence" value="ECO:0007669"/>
    <property type="project" value="InterPro"/>
</dbReference>
<proteinExistence type="inferred from homology"/>
<dbReference type="CDD" id="cd03284">
    <property type="entry name" value="ABC_MutS1"/>
    <property type="match status" value="1"/>
</dbReference>
<feature type="compositionally biased region" description="Basic residues" evidence="11">
    <location>
        <begin position="8"/>
        <end position="17"/>
    </location>
</feature>
<dbReference type="SUPFAM" id="SSF52540">
    <property type="entry name" value="P-loop containing nucleoside triphosphate hydrolases"/>
    <property type="match status" value="1"/>
</dbReference>
<name>A0A099L121_COLPS</name>
<dbReference type="PANTHER" id="PTHR11361">
    <property type="entry name" value="DNA MISMATCH REPAIR PROTEIN MUTS FAMILY MEMBER"/>
    <property type="match status" value="1"/>
</dbReference>
<evidence type="ECO:0000259" key="12">
    <source>
        <dbReference type="PROSITE" id="PS00486"/>
    </source>
</evidence>
<dbReference type="InterPro" id="IPR036678">
    <property type="entry name" value="MutS_con_dom_sf"/>
</dbReference>
<comment type="caution">
    <text evidence="13">The sequence shown here is derived from an EMBL/GenBank/DDBJ whole genome shotgun (WGS) entry which is preliminary data.</text>
</comment>
<dbReference type="GO" id="GO:0030983">
    <property type="term" value="F:mismatched DNA binding"/>
    <property type="evidence" value="ECO:0007669"/>
    <property type="project" value="InterPro"/>
</dbReference>
<dbReference type="InterPro" id="IPR036187">
    <property type="entry name" value="DNA_mismatch_repair_MutS_sf"/>
</dbReference>
<dbReference type="Gene3D" id="3.40.1170.10">
    <property type="entry name" value="DNA repair protein MutS, domain I"/>
    <property type="match status" value="1"/>
</dbReference>
<dbReference type="InterPro" id="IPR007695">
    <property type="entry name" value="DNA_mismatch_repair_MutS-lik_N"/>
</dbReference>
<dbReference type="GO" id="GO:0006298">
    <property type="term" value="P:mismatch repair"/>
    <property type="evidence" value="ECO:0007669"/>
    <property type="project" value="UniProtKB-UniRule"/>
</dbReference>
<dbReference type="InterPro" id="IPR017261">
    <property type="entry name" value="DNA_mismatch_repair_MutS/MSH"/>
</dbReference>
<dbReference type="InterPro" id="IPR005748">
    <property type="entry name" value="DNA_mismatch_repair_MutS"/>
</dbReference>
<dbReference type="SMART" id="SM00533">
    <property type="entry name" value="MUTSd"/>
    <property type="match status" value="1"/>
</dbReference>
<evidence type="ECO:0000256" key="6">
    <source>
        <dbReference type="ARBA" id="ARBA00023125"/>
    </source>
</evidence>
<keyword evidence="3 9" id="KW-0547">Nucleotide-binding</keyword>
<evidence type="ECO:0000256" key="7">
    <source>
        <dbReference type="ARBA" id="ARBA00023204"/>
    </source>
</evidence>
<reference evidence="13 14" key="1">
    <citation type="submission" date="2014-08" db="EMBL/GenBank/DDBJ databases">
        <title>Genomic and Phenotypic Diversity of Colwellia psychrerythraea strains from Disparate Marine Basins.</title>
        <authorList>
            <person name="Techtmann S.M."/>
            <person name="Stelling S.C."/>
            <person name="Utturkar S.M."/>
            <person name="Alshibli N."/>
            <person name="Harris A."/>
            <person name="Brown S.D."/>
            <person name="Hazen T.C."/>
        </authorList>
    </citation>
    <scope>NUCLEOTIDE SEQUENCE [LARGE SCALE GENOMIC DNA]</scope>
    <source>
        <strain evidence="13 14">ND2E</strain>
    </source>
</reference>
<comment type="similarity">
    <text evidence="1 9 10">Belongs to the DNA mismatch repair MutS family.</text>
</comment>
<keyword evidence="5 9" id="KW-0067">ATP-binding</keyword>
<evidence type="ECO:0000256" key="1">
    <source>
        <dbReference type="ARBA" id="ARBA00006271"/>
    </source>
</evidence>
<accession>A0A099L121</accession>
<dbReference type="InterPro" id="IPR045076">
    <property type="entry name" value="MutS"/>
</dbReference>
<dbReference type="GO" id="GO:0005524">
    <property type="term" value="F:ATP binding"/>
    <property type="evidence" value="ECO:0007669"/>
    <property type="project" value="UniProtKB-UniRule"/>
</dbReference>
<dbReference type="Pfam" id="PF05188">
    <property type="entry name" value="MutS_II"/>
    <property type="match status" value="1"/>
</dbReference>
<evidence type="ECO:0000313" key="14">
    <source>
        <dbReference type="Proteomes" id="UP000029843"/>
    </source>
</evidence>
<evidence type="ECO:0000256" key="4">
    <source>
        <dbReference type="ARBA" id="ARBA00022763"/>
    </source>
</evidence>
<dbReference type="Gene3D" id="3.40.50.300">
    <property type="entry name" value="P-loop containing nucleotide triphosphate hydrolases"/>
    <property type="match status" value="1"/>
</dbReference>
<dbReference type="EMBL" id="JQED01000003">
    <property type="protein sequence ID" value="KGJ95573.1"/>
    <property type="molecule type" value="Genomic_DNA"/>
</dbReference>
<evidence type="ECO:0000256" key="5">
    <source>
        <dbReference type="ARBA" id="ARBA00022840"/>
    </source>
</evidence>
<evidence type="ECO:0000256" key="10">
    <source>
        <dbReference type="RuleBase" id="RU003756"/>
    </source>
</evidence>
<dbReference type="InterPro" id="IPR007861">
    <property type="entry name" value="DNA_mismatch_repair_MutS_clamp"/>
</dbReference>
<dbReference type="Pfam" id="PF01624">
    <property type="entry name" value="MutS_I"/>
    <property type="match status" value="1"/>
</dbReference>
<dbReference type="NCBIfam" id="NF003810">
    <property type="entry name" value="PRK05399.1"/>
    <property type="match status" value="1"/>
</dbReference>
<evidence type="ECO:0000256" key="8">
    <source>
        <dbReference type="ARBA" id="ARBA00024647"/>
    </source>
</evidence>
<dbReference type="SUPFAM" id="SSF55271">
    <property type="entry name" value="DNA repair protein MutS, domain I"/>
    <property type="match status" value="1"/>
</dbReference>
<comment type="function">
    <text evidence="8 9">This protein is involved in the repair of mismatches in DNA. It is possible that it carries out the mismatch recognition step. This protein has a weak ATPase activity.</text>
</comment>
<evidence type="ECO:0000256" key="9">
    <source>
        <dbReference type="HAMAP-Rule" id="MF_00096"/>
    </source>
</evidence>
<dbReference type="InterPro" id="IPR007696">
    <property type="entry name" value="DNA_mismatch_repair_MutS_core"/>
</dbReference>
<dbReference type="InterPro" id="IPR016151">
    <property type="entry name" value="DNA_mismatch_repair_MutS_N"/>
</dbReference>
<keyword evidence="7 9" id="KW-0234">DNA repair</keyword>
<dbReference type="PROSITE" id="PS00486">
    <property type="entry name" value="DNA_MISMATCH_REPAIR_2"/>
    <property type="match status" value="1"/>
</dbReference>
<sequence length="889" mass="98890">MHESQYYRHPKTKKHNKNMQDLSTHTPMMRQYLTIKAEFPHILIFYRMGDFYELFFDDAKKASDLLDISLTARGKTGGNAIPMAGVPYHAVENYLAKLVSLGESVAICEQVGDPATSKGPVERKVVRVITPGTVSDEALLTDKQDNLIVAIVDNQTSQAKLKTSDPAFGLAYLDMASGRFVLTEPQTTEQLQAELQRLSPAELLYSESLLDTSFLENRKGLRRRPEWEFDLDTAINLLNKQFDTKALTGFGVDDKPLGLAAAGCLFQYVKDTQRTALPHIRAIVCESASKGVVLDAATRRNLELTQNLQGGLDNTLADILDKSSTPMGSRLLKRWLHFPLRDLTVLNNRQNTVSDIIALDLITPIQPLLKSLGDIERIVSRIALGSARPRDFARLRYALQQMPYLQNELQNELQSEQTESASNYLSTIAQQSQPMPELQTLLEQAVVENPPVLIRDGGVIAPGYNSELDILRDLSEGATEFLAQLEQREKERTGIHSLKVGYNKVHGFFIEMSRTAAVDVPDDYIRRQTLKNNERFITEELKQHENKVLSAQSKFLALEKVLYQELFDKVLPDLAQLQQLSQAIAELDVLTTFAERALALNYVKPNLVAEPGISIDAGRHVVVEQMTNDAFIANPVLLTEQRKMLIITGPNMGGKSTYMRQTALIVLLAHIGCYVPADNATIGLVDRIFTRIGASDDLASGRSTFMVEMTETANILHNATDKSLVLLDEIGRGTSTYDGLSLAWACAEMLALKTKAFTLFATHYFELTLLAEQITTLANVHLDAMEHDDNIVFMHAVQEGAASKSFGLQVAQLAGVPKAVIKRAKQRLTELEQQQNPSIQAAPIQSDAFEQLSLAPDEHTVLTTLHDTDVNELSPRQALDLLFSLKEQL</sequence>
<dbReference type="Gene3D" id="1.10.1420.10">
    <property type="match status" value="2"/>
</dbReference>
<dbReference type="InterPro" id="IPR007860">
    <property type="entry name" value="DNA_mmatch_repair_MutS_con_dom"/>
</dbReference>
<dbReference type="PIRSF" id="PIRSF037677">
    <property type="entry name" value="DNA_mis_repair_Msh6"/>
    <property type="match status" value="1"/>
</dbReference>
<dbReference type="InterPro" id="IPR027417">
    <property type="entry name" value="P-loop_NTPase"/>
</dbReference>
<dbReference type="GO" id="GO:0005829">
    <property type="term" value="C:cytosol"/>
    <property type="evidence" value="ECO:0007669"/>
    <property type="project" value="TreeGrafter"/>
</dbReference>
<dbReference type="Gene3D" id="3.30.420.110">
    <property type="entry name" value="MutS, connector domain"/>
    <property type="match status" value="1"/>
</dbReference>
<organism evidence="13 14">
    <name type="scientific">Colwellia psychrerythraea</name>
    <name type="common">Vibrio psychroerythus</name>
    <dbReference type="NCBI Taxonomy" id="28229"/>
    <lineage>
        <taxon>Bacteria</taxon>
        <taxon>Pseudomonadati</taxon>
        <taxon>Pseudomonadota</taxon>
        <taxon>Gammaproteobacteria</taxon>
        <taxon>Alteromonadales</taxon>
        <taxon>Colwelliaceae</taxon>
        <taxon>Colwellia</taxon>
    </lineage>
</organism>
<dbReference type="GO" id="GO:0003684">
    <property type="term" value="F:damaged DNA binding"/>
    <property type="evidence" value="ECO:0007669"/>
    <property type="project" value="UniProtKB-UniRule"/>
</dbReference>
<dbReference type="SMART" id="SM00534">
    <property type="entry name" value="MUTSac"/>
    <property type="match status" value="1"/>
</dbReference>
<protein>
    <recommendedName>
        <fullName evidence="2 9">DNA mismatch repair protein MutS</fullName>
    </recommendedName>
</protein>
<evidence type="ECO:0000256" key="3">
    <source>
        <dbReference type="ARBA" id="ARBA00022741"/>
    </source>
</evidence>
<evidence type="ECO:0000256" key="11">
    <source>
        <dbReference type="SAM" id="MobiDB-lite"/>
    </source>
</evidence>
<dbReference type="FunFam" id="3.40.50.300:FF:000283">
    <property type="entry name" value="DNA mismatch repair protein MutS"/>
    <property type="match status" value="1"/>
</dbReference>
<dbReference type="Pfam" id="PF00488">
    <property type="entry name" value="MutS_V"/>
    <property type="match status" value="1"/>
</dbReference>
<dbReference type="SUPFAM" id="SSF48334">
    <property type="entry name" value="DNA repair protein MutS, domain III"/>
    <property type="match status" value="1"/>
</dbReference>
<dbReference type="Pfam" id="PF05192">
    <property type="entry name" value="MutS_III"/>
    <property type="match status" value="1"/>
</dbReference>
<keyword evidence="6 9" id="KW-0238">DNA-binding</keyword>
<dbReference type="InterPro" id="IPR000432">
    <property type="entry name" value="DNA_mismatch_repair_MutS_C"/>
</dbReference>
<dbReference type="SUPFAM" id="SSF53150">
    <property type="entry name" value="DNA repair protein MutS, domain II"/>
    <property type="match status" value="1"/>
</dbReference>
<feature type="binding site" evidence="9">
    <location>
        <begin position="649"/>
        <end position="656"/>
    </location>
    <ligand>
        <name>ATP</name>
        <dbReference type="ChEBI" id="CHEBI:30616"/>
    </ligand>
</feature>
<feature type="domain" description="DNA mismatch repair proteins mutS family" evidence="12">
    <location>
        <begin position="723"/>
        <end position="739"/>
    </location>
</feature>
<dbReference type="NCBIfam" id="TIGR01070">
    <property type="entry name" value="mutS1"/>
    <property type="match status" value="1"/>
</dbReference>
<dbReference type="HAMAP" id="MF_00096">
    <property type="entry name" value="MutS"/>
    <property type="match status" value="1"/>
</dbReference>
<dbReference type="PATRIC" id="fig|28229.4.peg.350"/>
<evidence type="ECO:0000313" key="13">
    <source>
        <dbReference type="EMBL" id="KGJ95573.1"/>
    </source>
</evidence>
<keyword evidence="4 9" id="KW-0227">DNA damage</keyword>